<proteinExistence type="predicted"/>
<dbReference type="STRING" id="1672749.BJF92_06255"/>
<dbReference type="OrthoDB" id="8338566at2"/>
<name>A0A1Q9AFL1_9HYPH</name>
<sequence>MRIIGVDFTSAPRRAKPITAAECLLRGDSLSFSQMHRWTDFAEFEAALAAPGPWVMGLDFPFGQSRRFIETIGWPRDWATYVAAMATLSRSQFREMLTAYRLPRASGDREHQRGIDRHTGGISPQKLHGVPVALMFFEGARRLLEAGVHLPLLKDGDPERIALEAYPGVLARALIGRRSYKNDTRSKQTPALAAARRDLLASLTGAAFAQDHGLAVAAPVSLAEDATGDELDALLCAVQAAWAFQRQASNYGFPAEADPLEGWICGPHCAASGVPLGAPPGAC</sequence>
<dbReference type="EMBL" id="MKIO01000039">
    <property type="protein sequence ID" value="OLP53738.1"/>
    <property type="molecule type" value="Genomic_DNA"/>
</dbReference>
<accession>A0A1Q9AFL1</accession>
<evidence type="ECO:0000313" key="1">
    <source>
        <dbReference type="EMBL" id="OLP53738.1"/>
    </source>
</evidence>
<evidence type="ECO:0000313" key="2">
    <source>
        <dbReference type="Proteomes" id="UP000186143"/>
    </source>
</evidence>
<comment type="caution">
    <text evidence="1">The sequence shown here is derived from an EMBL/GenBank/DDBJ whole genome shotgun (WGS) entry which is preliminary data.</text>
</comment>
<organism evidence="1 2">
    <name type="scientific">Xaviernesmea rhizosphaerae</name>
    <dbReference type="NCBI Taxonomy" id="1672749"/>
    <lineage>
        <taxon>Bacteria</taxon>
        <taxon>Pseudomonadati</taxon>
        <taxon>Pseudomonadota</taxon>
        <taxon>Alphaproteobacteria</taxon>
        <taxon>Hyphomicrobiales</taxon>
        <taxon>Rhizobiaceae</taxon>
        <taxon>Rhizobium/Agrobacterium group</taxon>
        <taxon>Xaviernesmea</taxon>
    </lineage>
</organism>
<protein>
    <submittedName>
        <fullName evidence="1">DUF429 domain-containing protein</fullName>
    </submittedName>
</protein>
<dbReference type="RefSeq" id="WP_075636383.1">
    <property type="nucleotide sequence ID" value="NZ_MKIO01000039.1"/>
</dbReference>
<dbReference type="Proteomes" id="UP000186143">
    <property type="component" value="Unassembled WGS sequence"/>
</dbReference>
<dbReference type="AlphaFoldDB" id="A0A1Q9AFL1"/>
<gene>
    <name evidence="1" type="ORF">BJF92_06255</name>
</gene>
<reference evidence="1 2" key="1">
    <citation type="submission" date="2016-09" db="EMBL/GenBank/DDBJ databases">
        <title>Rhizobium sp. nov., a novel species isolated from the rice rhizosphere.</title>
        <authorList>
            <person name="Zhao J."/>
            <person name="Zhang X."/>
        </authorList>
    </citation>
    <scope>NUCLEOTIDE SEQUENCE [LARGE SCALE GENOMIC DNA]</scope>
    <source>
        <strain evidence="1 2">MH17</strain>
    </source>
</reference>